<organism evidence="3 4">
    <name type="scientific">Antrodiella citrinella</name>
    <dbReference type="NCBI Taxonomy" id="2447956"/>
    <lineage>
        <taxon>Eukaryota</taxon>
        <taxon>Fungi</taxon>
        <taxon>Dikarya</taxon>
        <taxon>Basidiomycota</taxon>
        <taxon>Agaricomycotina</taxon>
        <taxon>Agaricomycetes</taxon>
        <taxon>Polyporales</taxon>
        <taxon>Steccherinaceae</taxon>
        <taxon>Antrodiella</taxon>
    </lineage>
</organism>
<reference evidence="3 4" key="1">
    <citation type="submission" date="2019-02" db="EMBL/GenBank/DDBJ databases">
        <title>Genome sequencing of the rare red list fungi Antrodiella citrinella (Flaviporus citrinellus).</title>
        <authorList>
            <person name="Buettner E."/>
            <person name="Kellner H."/>
        </authorList>
    </citation>
    <scope>NUCLEOTIDE SEQUENCE [LARGE SCALE GENOMIC DNA]</scope>
    <source>
        <strain evidence="3 4">DSM 108506</strain>
    </source>
</reference>
<feature type="compositionally biased region" description="Basic and acidic residues" evidence="2">
    <location>
        <begin position="310"/>
        <end position="319"/>
    </location>
</feature>
<keyword evidence="1" id="KW-0175">Coiled coil</keyword>
<accession>A0A4S4M6G2</accession>
<evidence type="ECO:0000313" key="4">
    <source>
        <dbReference type="Proteomes" id="UP000308730"/>
    </source>
</evidence>
<dbReference type="AlphaFoldDB" id="A0A4S4M6G2"/>
<feature type="coiled-coil region" evidence="1">
    <location>
        <begin position="209"/>
        <end position="310"/>
    </location>
</feature>
<feature type="compositionally biased region" description="Basic and acidic residues" evidence="2">
    <location>
        <begin position="16"/>
        <end position="30"/>
    </location>
</feature>
<dbReference type="EMBL" id="SGPM01000474">
    <property type="protein sequence ID" value="THH20866.1"/>
    <property type="molecule type" value="Genomic_DNA"/>
</dbReference>
<evidence type="ECO:0000313" key="3">
    <source>
        <dbReference type="EMBL" id="THH20866.1"/>
    </source>
</evidence>
<gene>
    <name evidence="3" type="ORF">EUX98_g8504</name>
</gene>
<feature type="region of interest" description="Disordered" evidence="2">
    <location>
        <begin position="1"/>
        <end position="94"/>
    </location>
</feature>
<protein>
    <submittedName>
        <fullName evidence="3">Uncharacterized protein</fullName>
    </submittedName>
</protein>
<evidence type="ECO:0000256" key="1">
    <source>
        <dbReference type="SAM" id="Coils"/>
    </source>
</evidence>
<comment type="caution">
    <text evidence="3">The sequence shown here is derived from an EMBL/GenBank/DDBJ whole genome shotgun (WGS) entry which is preliminary data.</text>
</comment>
<feature type="compositionally biased region" description="Polar residues" evidence="2">
    <location>
        <begin position="1"/>
        <end position="12"/>
    </location>
</feature>
<proteinExistence type="predicted"/>
<feature type="coiled-coil region" evidence="1">
    <location>
        <begin position="341"/>
        <end position="424"/>
    </location>
</feature>
<keyword evidence="4" id="KW-1185">Reference proteome</keyword>
<name>A0A4S4M6G2_9APHY</name>
<feature type="region of interest" description="Disordered" evidence="2">
    <location>
        <begin position="310"/>
        <end position="334"/>
    </location>
</feature>
<dbReference type="Proteomes" id="UP000308730">
    <property type="component" value="Unassembled WGS sequence"/>
</dbReference>
<evidence type="ECO:0000256" key="2">
    <source>
        <dbReference type="SAM" id="MobiDB-lite"/>
    </source>
</evidence>
<sequence>MNPEPQGQTALNPATERWDQDPDSDMRDAATPEPPEPPGFRYPTGIPDEDAEMEGHGSARFSAPKRPRQLSEVDTVVGEKPQPGSDEQRVLQPPIKKARQIPLLLQDEVVSLKETIRLERKKATAKIADLETRAEASVLKATTRTTKALKHAEVEHVLKIGELQSELQGFRDDKNGLAKTAAERAVLIETLEETVTSLQRQIWDFQQGKQKLTQEVHAASGRVKDAEKERDSLRAEAAGLREYKSAQEAAASHGSSLLDAAKESIRSLKDDLERSSAECLRLESANESTIQSLKNEALAARKDKEEALVRNVSQHRDKSIPNSPRGVFSKEESRRIVDTCQRDAAKALEQIKEQMSNMEAQRDALESRVNSLCTENDMLSTERGANEAFKRENAKTLEWTNNHVSELEAQRDALEQDSALLRATNTELSAKEETAREERLCIETTHRQELSAVNAKMTDVT</sequence>